<evidence type="ECO:0000256" key="3">
    <source>
        <dbReference type="ARBA" id="ARBA00022448"/>
    </source>
</evidence>
<keyword evidence="9" id="KW-1185">Reference proteome</keyword>
<dbReference type="CDD" id="cd08504">
    <property type="entry name" value="PBP2_OppA"/>
    <property type="match status" value="1"/>
</dbReference>
<comment type="subcellular location">
    <subcellularLocation>
        <location evidence="1">Cell envelope</location>
    </subcellularLocation>
</comment>
<protein>
    <submittedName>
        <fullName evidence="8">Peptide ABC transporter substrate-binding protein</fullName>
    </submittedName>
</protein>
<dbReference type="Gene3D" id="3.10.105.10">
    <property type="entry name" value="Dipeptide-binding Protein, Domain 3"/>
    <property type="match status" value="1"/>
</dbReference>
<evidence type="ECO:0000259" key="7">
    <source>
        <dbReference type="Pfam" id="PF00496"/>
    </source>
</evidence>
<dbReference type="Proteomes" id="UP000593601">
    <property type="component" value="Chromosome"/>
</dbReference>
<gene>
    <name evidence="8" type="ORF">INP51_02910</name>
</gene>
<evidence type="ECO:0000313" key="9">
    <source>
        <dbReference type="Proteomes" id="UP000593601"/>
    </source>
</evidence>
<dbReference type="RefSeq" id="WP_193736251.1">
    <property type="nucleotide sequence ID" value="NZ_CP063304.1"/>
</dbReference>
<feature type="chain" id="PRO_5032639737" evidence="6">
    <location>
        <begin position="25"/>
        <end position="564"/>
    </location>
</feature>
<name>A0A7M2RIP3_9FIRM</name>
<feature type="signal peptide" evidence="6">
    <location>
        <begin position="1"/>
        <end position="24"/>
    </location>
</feature>
<evidence type="ECO:0000256" key="5">
    <source>
        <dbReference type="SAM" id="MobiDB-lite"/>
    </source>
</evidence>
<dbReference type="GO" id="GO:0043190">
    <property type="term" value="C:ATP-binding cassette (ABC) transporter complex"/>
    <property type="evidence" value="ECO:0007669"/>
    <property type="project" value="InterPro"/>
</dbReference>
<dbReference type="GO" id="GO:0015833">
    <property type="term" value="P:peptide transport"/>
    <property type="evidence" value="ECO:0007669"/>
    <property type="project" value="TreeGrafter"/>
</dbReference>
<keyword evidence="3" id="KW-0813">Transport</keyword>
<dbReference type="Gene3D" id="3.40.190.10">
    <property type="entry name" value="Periplasmic binding protein-like II"/>
    <property type="match status" value="1"/>
</dbReference>
<reference evidence="8 9" key="1">
    <citation type="submission" date="2020-10" db="EMBL/GenBank/DDBJ databases">
        <title>Blautia liquoris sp.nov., isolated from the mud in a fermentation cellar used for the production of Chinese strong-flavoured liquor.</title>
        <authorList>
            <person name="Lu L."/>
        </authorList>
    </citation>
    <scope>NUCLEOTIDE SEQUENCE [LARGE SCALE GENOMIC DNA]</scope>
    <source>
        <strain evidence="8 9">LZLJ-3</strain>
    </source>
</reference>
<keyword evidence="4 6" id="KW-0732">Signal</keyword>
<dbReference type="InterPro" id="IPR039424">
    <property type="entry name" value="SBP_5"/>
</dbReference>
<dbReference type="Pfam" id="PF00496">
    <property type="entry name" value="SBP_bac_5"/>
    <property type="match status" value="1"/>
</dbReference>
<feature type="region of interest" description="Disordered" evidence="5">
    <location>
        <begin position="30"/>
        <end position="52"/>
    </location>
</feature>
<dbReference type="KEGG" id="bliq:INP51_02910"/>
<evidence type="ECO:0000256" key="6">
    <source>
        <dbReference type="SAM" id="SignalP"/>
    </source>
</evidence>
<dbReference type="PIRSF" id="PIRSF002741">
    <property type="entry name" value="MppA"/>
    <property type="match status" value="1"/>
</dbReference>
<dbReference type="PROSITE" id="PS51257">
    <property type="entry name" value="PROKAR_LIPOPROTEIN"/>
    <property type="match status" value="1"/>
</dbReference>
<dbReference type="AlphaFoldDB" id="A0A7M2RIP3"/>
<dbReference type="InterPro" id="IPR000914">
    <property type="entry name" value="SBP_5_dom"/>
</dbReference>
<evidence type="ECO:0000313" key="8">
    <source>
        <dbReference type="EMBL" id="QOV19931.1"/>
    </source>
</evidence>
<evidence type="ECO:0000256" key="4">
    <source>
        <dbReference type="ARBA" id="ARBA00022729"/>
    </source>
</evidence>
<dbReference type="Gene3D" id="3.90.76.10">
    <property type="entry name" value="Dipeptide-binding Protein, Domain 1"/>
    <property type="match status" value="1"/>
</dbReference>
<feature type="domain" description="Solute-binding protein family 5" evidence="7">
    <location>
        <begin position="93"/>
        <end position="484"/>
    </location>
</feature>
<evidence type="ECO:0000256" key="1">
    <source>
        <dbReference type="ARBA" id="ARBA00004196"/>
    </source>
</evidence>
<sequence>MFQRRYLKKAAACTLSCIMAFSMAACGGSGGNKENGSSVSQQEGKNPGDGKQVVNIAMTTDPDILDPTRSDDAQKNQITLEVQETLIRMKDGKITPGGAKSWETSDDGLVWTFHLQDNKYSDGTPVKADDYVNCMLRTFDPEVGCHNAGMFYCIEGGEAYNTGNGKREDVGIKAPDDQTLEIHLNEALPYFLLMANCANLTPVPADKTTGEDNLTYGSNAEGMMYSGPFAIESWTRGSQIVLKKNENYWDAENVKLDTVNLILAQEENTRQQMFEEGNLDMLTGINSEYRKKMQDKIDSKEVVFEENANPSSSYICFNNNDPDGVFSNAKIRKAFSLAIDRESFLKNVQKKNKPAYGLVPYGINNEESMYREEIEDPLLKSKDEDPVALFEEGLKEIGKTRDEITVTFLQSNANNDTKLNSEFFQRQWQEKFGITVKIDTAADNSTFNNTVSKGMYQICNTGWGADYNDPMTFMQCYLTGDGNNPAFFSNSEYDKLVNEAKSEQDMKTRQEKFAKAENILINEDAGIAPLSYSFQENLINKNLKDYGINGSGGPLIELKNAYME</sequence>
<accession>A0A7M2RIP3</accession>
<dbReference type="EMBL" id="CP063304">
    <property type="protein sequence ID" value="QOV19931.1"/>
    <property type="molecule type" value="Genomic_DNA"/>
</dbReference>
<organism evidence="8 9">
    <name type="scientific">Blautia liquoris</name>
    <dbReference type="NCBI Taxonomy" id="2779518"/>
    <lineage>
        <taxon>Bacteria</taxon>
        <taxon>Bacillati</taxon>
        <taxon>Bacillota</taxon>
        <taxon>Clostridia</taxon>
        <taxon>Lachnospirales</taxon>
        <taxon>Lachnospiraceae</taxon>
        <taxon>Blautia</taxon>
    </lineage>
</organism>
<dbReference type="GO" id="GO:0030313">
    <property type="term" value="C:cell envelope"/>
    <property type="evidence" value="ECO:0007669"/>
    <property type="project" value="UniProtKB-SubCell"/>
</dbReference>
<dbReference type="SUPFAM" id="SSF53850">
    <property type="entry name" value="Periplasmic binding protein-like II"/>
    <property type="match status" value="1"/>
</dbReference>
<dbReference type="GO" id="GO:1904680">
    <property type="term" value="F:peptide transmembrane transporter activity"/>
    <property type="evidence" value="ECO:0007669"/>
    <property type="project" value="TreeGrafter"/>
</dbReference>
<comment type="similarity">
    <text evidence="2">Belongs to the bacterial solute-binding protein 5 family.</text>
</comment>
<dbReference type="PANTHER" id="PTHR30290:SF10">
    <property type="entry name" value="PERIPLASMIC OLIGOPEPTIDE-BINDING PROTEIN-RELATED"/>
    <property type="match status" value="1"/>
</dbReference>
<evidence type="ECO:0000256" key="2">
    <source>
        <dbReference type="ARBA" id="ARBA00005695"/>
    </source>
</evidence>
<dbReference type="PANTHER" id="PTHR30290">
    <property type="entry name" value="PERIPLASMIC BINDING COMPONENT OF ABC TRANSPORTER"/>
    <property type="match status" value="1"/>
</dbReference>
<proteinExistence type="inferred from homology"/>
<dbReference type="InterPro" id="IPR030678">
    <property type="entry name" value="Peptide/Ni-bd"/>
</dbReference>
<dbReference type="GO" id="GO:0042597">
    <property type="term" value="C:periplasmic space"/>
    <property type="evidence" value="ECO:0007669"/>
    <property type="project" value="UniProtKB-ARBA"/>
</dbReference>